<feature type="compositionally biased region" description="Basic and acidic residues" evidence="1">
    <location>
        <begin position="110"/>
        <end position="121"/>
    </location>
</feature>
<comment type="caution">
    <text evidence="3">The sequence shown here is derived from an EMBL/GenBank/DDBJ whole genome shotgun (WGS) entry which is preliminary data.</text>
</comment>
<feature type="compositionally biased region" description="Basic and acidic residues" evidence="1">
    <location>
        <begin position="130"/>
        <end position="146"/>
    </location>
</feature>
<dbReference type="EMBL" id="DF933813">
    <property type="protein sequence ID" value="GAM35159.1"/>
    <property type="molecule type" value="Genomic_DNA"/>
</dbReference>
<reference evidence="4" key="1">
    <citation type="journal article" date="2015" name="Genome Announc.">
        <title>Draft genome sequence of Talaromyces cellulolyticus strain Y-94, a source of lignocellulosic biomass-degrading enzymes.</title>
        <authorList>
            <person name="Fujii T."/>
            <person name="Koike H."/>
            <person name="Sawayama S."/>
            <person name="Yano S."/>
            <person name="Inoue H."/>
        </authorList>
    </citation>
    <scope>NUCLEOTIDE SEQUENCE [LARGE SCALE GENOMIC DNA]</scope>
    <source>
        <strain evidence="4">Y-94</strain>
    </source>
</reference>
<feature type="chain" id="PRO_5028391464" evidence="2">
    <location>
        <begin position="18"/>
        <end position="153"/>
    </location>
</feature>
<feature type="region of interest" description="Disordered" evidence="1">
    <location>
        <begin position="110"/>
        <end position="153"/>
    </location>
</feature>
<evidence type="ECO:0000313" key="3">
    <source>
        <dbReference type="EMBL" id="GAM35159.1"/>
    </source>
</evidence>
<keyword evidence="4" id="KW-1185">Reference proteome</keyword>
<sequence length="153" mass="17613">MKYTPVFLAAILSMAAAVPVGEMDHTPNVVKYTVENMKDAAMERQNFPLLDSLRSERLSISNQLRDESRSGNMMGIPTVTVDQSMIHQRDEQLIRNQKLPVLPMEEAKFRRPNERYKRENKLLGNSIEESNFHQRDQNYKGDDMHNEASSSTD</sequence>
<evidence type="ECO:0000256" key="1">
    <source>
        <dbReference type="SAM" id="MobiDB-lite"/>
    </source>
</evidence>
<keyword evidence="2" id="KW-0732">Signal</keyword>
<name>A0A6V8H1H2_TALPI</name>
<dbReference type="Proteomes" id="UP000053095">
    <property type="component" value="Unassembled WGS sequence"/>
</dbReference>
<organism evidence="3 4">
    <name type="scientific">Talaromyces pinophilus</name>
    <name type="common">Penicillium pinophilum</name>
    <dbReference type="NCBI Taxonomy" id="128442"/>
    <lineage>
        <taxon>Eukaryota</taxon>
        <taxon>Fungi</taxon>
        <taxon>Dikarya</taxon>
        <taxon>Ascomycota</taxon>
        <taxon>Pezizomycotina</taxon>
        <taxon>Eurotiomycetes</taxon>
        <taxon>Eurotiomycetidae</taxon>
        <taxon>Eurotiales</taxon>
        <taxon>Trichocomaceae</taxon>
        <taxon>Talaromyces</taxon>
        <taxon>Talaromyces sect. Talaromyces</taxon>
    </lineage>
</organism>
<gene>
    <name evidence="3" type="ORF">TCE0_017r03269</name>
</gene>
<evidence type="ECO:0000256" key="2">
    <source>
        <dbReference type="SAM" id="SignalP"/>
    </source>
</evidence>
<proteinExistence type="predicted"/>
<evidence type="ECO:0000313" key="4">
    <source>
        <dbReference type="Proteomes" id="UP000053095"/>
    </source>
</evidence>
<dbReference type="AlphaFoldDB" id="A0A6V8H1H2"/>
<feature type="signal peptide" evidence="2">
    <location>
        <begin position="1"/>
        <end position="17"/>
    </location>
</feature>
<protein>
    <submittedName>
        <fullName evidence="3">Uncharacterized protein</fullName>
    </submittedName>
</protein>
<accession>A0A6V8H1H2</accession>